<dbReference type="Pfam" id="PF11987">
    <property type="entry name" value="IF-2"/>
    <property type="match status" value="1"/>
</dbReference>
<dbReference type="SUPFAM" id="SSF52540">
    <property type="entry name" value="P-loop containing nucleoside triphosphate hydrolases"/>
    <property type="match status" value="1"/>
</dbReference>
<dbReference type="Gene3D" id="2.40.30.10">
    <property type="entry name" value="Translation factors"/>
    <property type="match status" value="2"/>
</dbReference>
<evidence type="ECO:0000313" key="10">
    <source>
        <dbReference type="EMBL" id="OGI80737.1"/>
    </source>
</evidence>
<keyword evidence="6" id="KW-0342">GTP-binding</keyword>
<dbReference type="PANTHER" id="PTHR43381:SF5">
    <property type="entry name" value="TR-TYPE G DOMAIN-CONTAINING PROTEIN"/>
    <property type="match status" value="1"/>
</dbReference>
<dbReference type="GO" id="GO:0003743">
    <property type="term" value="F:translation initiation factor activity"/>
    <property type="evidence" value="ECO:0007669"/>
    <property type="project" value="UniProtKB-UniRule"/>
</dbReference>
<proteinExistence type="inferred from homology"/>
<dbReference type="NCBIfam" id="TIGR00231">
    <property type="entry name" value="small_GTP"/>
    <property type="match status" value="1"/>
</dbReference>
<dbReference type="InterPro" id="IPR023115">
    <property type="entry name" value="TIF_IF2_dom3"/>
</dbReference>
<dbReference type="InterPro" id="IPR009000">
    <property type="entry name" value="Transl_B-barrel_sf"/>
</dbReference>
<feature type="domain" description="Tr-type G" evidence="9">
    <location>
        <begin position="13"/>
        <end position="184"/>
    </location>
</feature>
<evidence type="ECO:0000256" key="3">
    <source>
        <dbReference type="ARBA" id="ARBA00022540"/>
    </source>
</evidence>
<dbReference type="GO" id="GO:0003924">
    <property type="term" value="F:GTPase activity"/>
    <property type="evidence" value="ECO:0007669"/>
    <property type="project" value="InterPro"/>
</dbReference>
<comment type="function">
    <text evidence="8">One of the essential components for the initiation of protein synthesis. Protects formylmethionyl-tRNA from spontaneous hydrolysis and promotes its binding to the 30S ribosomal subunits. Also involved in the hydrolysis of GTP during the formation of the 70S ribosomal complex.</text>
</comment>
<dbReference type="EMBL" id="MFUH01000045">
    <property type="protein sequence ID" value="OGI80737.1"/>
    <property type="molecule type" value="Genomic_DNA"/>
</dbReference>
<protein>
    <recommendedName>
        <fullName evidence="2 7">Translation initiation factor IF-2</fullName>
    </recommendedName>
</protein>
<evidence type="ECO:0000256" key="1">
    <source>
        <dbReference type="ARBA" id="ARBA00007733"/>
    </source>
</evidence>
<dbReference type="InterPro" id="IPR000178">
    <property type="entry name" value="TF_IF2_bacterial-like"/>
</dbReference>
<evidence type="ECO:0000256" key="7">
    <source>
        <dbReference type="NCBIfam" id="TIGR00487"/>
    </source>
</evidence>
<dbReference type="GO" id="GO:0005525">
    <property type="term" value="F:GTP binding"/>
    <property type="evidence" value="ECO:0007669"/>
    <property type="project" value="UniProtKB-KW"/>
</dbReference>
<dbReference type="InterPro" id="IPR053905">
    <property type="entry name" value="EF-G-like_DII"/>
</dbReference>
<name>A0A1F6WFP1_9BACT</name>
<dbReference type="InterPro" id="IPR000795">
    <property type="entry name" value="T_Tr_GTP-bd_dom"/>
</dbReference>
<dbReference type="SUPFAM" id="SSF50447">
    <property type="entry name" value="Translation proteins"/>
    <property type="match status" value="2"/>
</dbReference>
<dbReference type="NCBIfam" id="TIGR00487">
    <property type="entry name" value="IF-2"/>
    <property type="match status" value="1"/>
</dbReference>
<dbReference type="InterPro" id="IPR015760">
    <property type="entry name" value="TIF_IF2"/>
</dbReference>
<dbReference type="GO" id="GO:0005737">
    <property type="term" value="C:cytoplasm"/>
    <property type="evidence" value="ECO:0007669"/>
    <property type="project" value="UniProtKB-UniRule"/>
</dbReference>
<evidence type="ECO:0000256" key="6">
    <source>
        <dbReference type="ARBA" id="ARBA00023134"/>
    </source>
</evidence>
<sequence length="508" mass="55383">MSSAISQNQKSVLRPPVVVVLGHIDHGKSKLLDYIRKTSVVESEAGGITQHLSAYEVELKDSSNRQRKITFLDTPGHEAFQAMRQRGADVADLAILVVSAEEGVKTQTLEAQHAINEANIPFIVAINKIDKPEANVEKTKIGLAEHGIYLEGFGGQIPFAEISAKAGTGVDHLLELVLLVAELENWTGDAKKSAEGFVIEAHLDPQRGISATLVIKNGTLKKGDYITAGGACASTRILENFRGEIIEKATFSSPIHIVGWNKLPQIGATFKTWFTKREAEAYANKARADETRPNNKKIATTTETATEENFTWIPLVIKSDTGGTSEALALEIEKIKTENAALKIIRQEVGAISETDVKAAGAGGLIVGFNVKTDSEAAAAAEQIGISIKNFDIIYKLTEWLHKELERRRPRQTVEEMSGEFKILKIFSQGHKRQIVGGKIITGLAKVGENFYVRRRTEVIGEGLILNLEKAKNKVGEVEAGVECGALVESKTEIVAGDVLEIFRMIEK</sequence>
<dbReference type="InterPro" id="IPR005225">
    <property type="entry name" value="Small_GTP-bd"/>
</dbReference>
<dbReference type="Gene3D" id="3.40.50.300">
    <property type="entry name" value="P-loop containing nucleotide triphosphate hydrolases"/>
    <property type="match status" value="1"/>
</dbReference>
<evidence type="ECO:0000259" key="9">
    <source>
        <dbReference type="PROSITE" id="PS51722"/>
    </source>
</evidence>
<dbReference type="AlphaFoldDB" id="A0A1F6WFP1"/>
<comment type="caution">
    <text evidence="10">The sequence shown here is derived from an EMBL/GenBank/DDBJ whole genome shotgun (WGS) entry which is preliminary data.</text>
</comment>
<dbReference type="SUPFAM" id="SSF52156">
    <property type="entry name" value="Initiation factor IF2/eIF5b, domain 3"/>
    <property type="match status" value="1"/>
</dbReference>
<dbReference type="FunFam" id="3.40.50.300:FF:000019">
    <property type="entry name" value="Translation initiation factor IF-2"/>
    <property type="match status" value="1"/>
</dbReference>
<dbReference type="Gene3D" id="3.40.50.10050">
    <property type="entry name" value="Translation initiation factor IF- 2, domain 3"/>
    <property type="match status" value="1"/>
</dbReference>
<keyword evidence="4" id="KW-0547">Nucleotide-binding</keyword>
<gene>
    <name evidence="10" type="ORF">A3B93_01250</name>
</gene>
<organism evidence="10 11">
    <name type="scientific">Candidatus Nomurabacteria bacterium RIFCSPHIGHO2_02_FULL_42_24</name>
    <dbReference type="NCBI Taxonomy" id="1801757"/>
    <lineage>
        <taxon>Bacteria</taxon>
        <taxon>Candidatus Nomuraibacteriota</taxon>
    </lineage>
</organism>
<dbReference type="Pfam" id="PF00009">
    <property type="entry name" value="GTP_EFTU"/>
    <property type="match status" value="1"/>
</dbReference>
<dbReference type="Pfam" id="PF22042">
    <property type="entry name" value="EF-G_D2"/>
    <property type="match status" value="1"/>
</dbReference>
<dbReference type="PRINTS" id="PR00315">
    <property type="entry name" value="ELONGATNFCT"/>
</dbReference>
<dbReference type="InterPro" id="IPR027417">
    <property type="entry name" value="P-loop_NTPase"/>
</dbReference>
<comment type="similarity">
    <text evidence="1 8">Belongs to the TRAFAC class translation factor GTPase superfamily. Classic translation factor GTPase family. IF-2 subfamily.</text>
</comment>
<dbReference type="InterPro" id="IPR036925">
    <property type="entry name" value="TIF_IF2_dom3_sf"/>
</dbReference>
<evidence type="ECO:0000313" key="11">
    <source>
        <dbReference type="Proteomes" id="UP000179880"/>
    </source>
</evidence>
<evidence type="ECO:0000256" key="8">
    <source>
        <dbReference type="RuleBase" id="RU000644"/>
    </source>
</evidence>
<dbReference type="PROSITE" id="PS51722">
    <property type="entry name" value="G_TR_2"/>
    <property type="match status" value="1"/>
</dbReference>
<dbReference type="CDD" id="cd01887">
    <property type="entry name" value="IF2_eIF5B"/>
    <property type="match status" value="1"/>
</dbReference>
<keyword evidence="3 8" id="KW-0396">Initiation factor</keyword>
<evidence type="ECO:0000256" key="5">
    <source>
        <dbReference type="ARBA" id="ARBA00022917"/>
    </source>
</evidence>
<dbReference type="Proteomes" id="UP000179880">
    <property type="component" value="Unassembled WGS sequence"/>
</dbReference>
<dbReference type="PANTHER" id="PTHR43381">
    <property type="entry name" value="TRANSLATION INITIATION FACTOR IF-2-RELATED"/>
    <property type="match status" value="1"/>
</dbReference>
<reference evidence="10 11" key="1">
    <citation type="journal article" date="2016" name="Nat. Commun.">
        <title>Thousands of microbial genomes shed light on interconnected biogeochemical processes in an aquifer system.</title>
        <authorList>
            <person name="Anantharaman K."/>
            <person name="Brown C.T."/>
            <person name="Hug L.A."/>
            <person name="Sharon I."/>
            <person name="Castelle C.J."/>
            <person name="Probst A.J."/>
            <person name="Thomas B.C."/>
            <person name="Singh A."/>
            <person name="Wilkins M.J."/>
            <person name="Karaoz U."/>
            <person name="Brodie E.L."/>
            <person name="Williams K.H."/>
            <person name="Hubbard S.S."/>
            <person name="Banfield J.F."/>
        </authorList>
    </citation>
    <scope>NUCLEOTIDE SEQUENCE [LARGE SCALE GENOMIC DNA]</scope>
</reference>
<keyword evidence="5 8" id="KW-0648">Protein biosynthesis</keyword>
<dbReference type="FunFam" id="3.40.50.10050:FF:000001">
    <property type="entry name" value="Translation initiation factor IF-2"/>
    <property type="match status" value="1"/>
</dbReference>
<accession>A0A1F6WFP1</accession>
<evidence type="ECO:0000256" key="2">
    <source>
        <dbReference type="ARBA" id="ARBA00020675"/>
    </source>
</evidence>
<evidence type="ECO:0000256" key="4">
    <source>
        <dbReference type="ARBA" id="ARBA00022741"/>
    </source>
</evidence>